<dbReference type="PROSITE" id="PS50968">
    <property type="entry name" value="BIOTINYL_LIPOYL"/>
    <property type="match status" value="1"/>
</dbReference>
<dbReference type="Pfam" id="PF00364">
    <property type="entry name" value="Biotin_lipoyl"/>
    <property type="match status" value="1"/>
</dbReference>
<dbReference type="GO" id="GO:0006633">
    <property type="term" value="P:fatty acid biosynthetic process"/>
    <property type="evidence" value="ECO:0007669"/>
    <property type="project" value="InterPro"/>
</dbReference>
<evidence type="ECO:0000256" key="3">
    <source>
        <dbReference type="SAM" id="MobiDB-lite"/>
    </source>
</evidence>
<dbReference type="EMBL" id="UINC01052633">
    <property type="protein sequence ID" value="SVB68176.1"/>
    <property type="molecule type" value="Genomic_DNA"/>
</dbReference>
<dbReference type="InterPro" id="IPR000089">
    <property type="entry name" value="Biotin_lipoyl"/>
</dbReference>
<proteinExistence type="predicted"/>
<feature type="domain" description="Lipoyl-binding" evidence="4">
    <location>
        <begin position="77"/>
        <end position="153"/>
    </location>
</feature>
<dbReference type="Gene3D" id="2.40.50.100">
    <property type="match status" value="1"/>
</dbReference>
<dbReference type="InterPro" id="IPR001249">
    <property type="entry name" value="AcCoA_biotinCC"/>
</dbReference>
<dbReference type="SUPFAM" id="SSF51230">
    <property type="entry name" value="Single hybrid motif"/>
    <property type="match status" value="1"/>
</dbReference>
<dbReference type="InterPro" id="IPR050709">
    <property type="entry name" value="Biotin_Carboxyl_Carrier/Decarb"/>
</dbReference>
<evidence type="ECO:0000259" key="4">
    <source>
        <dbReference type="PROSITE" id="PS50968"/>
    </source>
</evidence>
<dbReference type="InterPro" id="IPR011053">
    <property type="entry name" value="Single_hybrid_motif"/>
</dbReference>
<accession>A0A382FYL7</accession>
<dbReference type="CDD" id="cd06850">
    <property type="entry name" value="biotinyl_domain"/>
    <property type="match status" value="1"/>
</dbReference>
<evidence type="ECO:0000313" key="5">
    <source>
        <dbReference type="EMBL" id="SVB68176.1"/>
    </source>
</evidence>
<reference evidence="5" key="1">
    <citation type="submission" date="2018-05" db="EMBL/GenBank/DDBJ databases">
        <authorList>
            <person name="Lanie J.A."/>
            <person name="Ng W.-L."/>
            <person name="Kazmierczak K.M."/>
            <person name="Andrzejewski T.M."/>
            <person name="Davidsen T.M."/>
            <person name="Wayne K.J."/>
            <person name="Tettelin H."/>
            <person name="Glass J.I."/>
            <person name="Rusch D."/>
            <person name="Podicherti R."/>
            <person name="Tsui H.-C.T."/>
            <person name="Winkler M.E."/>
        </authorList>
    </citation>
    <scope>NUCLEOTIDE SEQUENCE</scope>
</reference>
<dbReference type="FunFam" id="2.40.50.100:FF:000003">
    <property type="entry name" value="Acetyl-CoA carboxylase biotin carboxyl carrier protein"/>
    <property type="match status" value="1"/>
</dbReference>
<evidence type="ECO:0000256" key="1">
    <source>
        <dbReference type="ARBA" id="ARBA00017562"/>
    </source>
</evidence>
<dbReference type="PANTHER" id="PTHR45266:SF3">
    <property type="entry name" value="OXALOACETATE DECARBOXYLASE ALPHA CHAIN"/>
    <property type="match status" value="1"/>
</dbReference>
<dbReference type="NCBIfam" id="TIGR00531">
    <property type="entry name" value="BCCP"/>
    <property type="match status" value="1"/>
</dbReference>
<gene>
    <name evidence="5" type="ORF">METZ01_LOCUS221030</name>
</gene>
<feature type="region of interest" description="Disordered" evidence="3">
    <location>
        <begin position="43"/>
        <end position="96"/>
    </location>
</feature>
<name>A0A382FYL7_9ZZZZ</name>
<evidence type="ECO:0000256" key="2">
    <source>
        <dbReference type="ARBA" id="ARBA00023267"/>
    </source>
</evidence>
<dbReference type="GO" id="GO:0009317">
    <property type="term" value="C:acetyl-CoA carboxylase complex"/>
    <property type="evidence" value="ECO:0007669"/>
    <property type="project" value="InterPro"/>
</dbReference>
<sequence>MWQDKLKEIIYILENSDVNEIEMKYWGRKFRVVKNPGIIAASEESSSGIQLSEPPEAKMKTDATSTASEPSPPKIDENTVLSPMPGTFYTASSPDDPPFVSTGDTVKIGQTLCIIEAMKIMNEIESECDGTITGILVNDSEPIEYNQPLFTISPV</sequence>
<keyword evidence="2" id="KW-0092">Biotin</keyword>
<dbReference type="PRINTS" id="PR01071">
    <property type="entry name" value="ACOABIOTINCC"/>
</dbReference>
<organism evidence="5">
    <name type="scientific">marine metagenome</name>
    <dbReference type="NCBI Taxonomy" id="408172"/>
    <lineage>
        <taxon>unclassified sequences</taxon>
        <taxon>metagenomes</taxon>
        <taxon>ecological metagenomes</taxon>
    </lineage>
</organism>
<dbReference type="PANTHER" id="PTHR45266">
    <property type="entry name" value="OXALOACETATE DECARBOXYLASE ALPHA CHAIN"/>
    <property type="match status" value="1"/>
</dbReference>
<protein>
    <recommendedName>
        <fullName evidence="1">Biotin carboxyl carrier protein of acetyl-CoA carboxylase</fullName>
    </recommendedName>
</protein>
<dbReference type="GO" id="GO:0003989">
    <property type="term" value="F:acetyl-CoA carboxylase activity"/>
    <property type="evidence" value="ECO:0007669"/>
    <property type="project" value="InterPro"/>
</dbReference>
<dbReference type="AlphaFoldDB" id="A0A382FYL7"/>